<keyword evidence="7 13" id="KW-1133">Transmembrane helix</keyword>
<dbReference type="SUPFAM" id="SSF81321">
    <property type="entry name" value="Family A G protein-coupled receptor-like"/>
    <property type="match status" value="1"/>
</dbReference>
<feature type="transmembrane region" description="Helical" evidence="13">
    <location>
        <begin position="164"/>
        <end position="189"/>
    </location>
</feature>
<comment type="subcellular location">
    <subcellularLocation>
        <location evidence="2 13">Cell membrane</location>
        <topology evidence="2 13">Multi-pass membrane protein</topology>
    </subcellularLocation>
</comment>
<dbReference type="PROSITE" id="PS50262">
    <property type="entry name" value="G_PROTEIN_RECEP_F1_2"/>
    <property type="match status" value="1"/>
</dbReference>
<feature type="transmembrane region" description="Helical" evidence="13">
    <location>
        <begin position="259"/>
        <end position="283"/>
    </location>
</feature>
<keyword evidence="12 13" id="KW-0807">Transducer</keyword>
<dbReference type="Proteomes" id="UP000694414">
    <property type="component" value="Unplaced"/>
</dbReference>
<feature type="domain" description="G-protein coupled receptors family 1 profile" evidence="14">
    <location>
        <begin position="59"/>
        <end position="309"/>
    </location>
</feature>
<dbReference type="GO" id="GO:0007606">
    <property type="term" value="P:sensory perception of chemical stimulus"/>
    <property type="evidence" value="ECO:0007669"/>
    <property type="project" value="UniProtKB-ARBA"/>
</dbReference>
<feature type="transmembrane region" description="Helical" evidence="13">
    <location>
        <begin position="45"/>
        <end position="70"/>
    </location>
</feature>
<keyword evidence="6 13" id="KW-0812">Transmembrane</keyword>
<dbReference type="InterPro" id="IPR017452">
    <property type="entry name" value="GPCR_Rhodpsn_7TM"/>
</dbReference>
<dbReference type="GeneTree" id="ENSGT00960000186612"/>
<keyword evidence="5 13" id="KW-0589">Pheromone response</keyword>
<dbReference type="GO" id="GO:0005886">
    <property type="term" value="C:plasma membrane"/>
    <property type="evidence" value="ECO:0007669"/>
    <property type="project" value="UniProtKB-SubCell"/>
</dbReference>
<evidence type="ECO:0000256" key="10">
    <source>
        <dbReference type="ARBA" id="ARBA00023170"/>
    </source>
</evidence>
<organism evidence="15 16">
    <name type="scientific">Prolemur simus</name>
    <name type="common">Greater bamboo lemur</name>
    <name type="synonym">Hapalemur simus</name>
    <dbReference type="NCBI Taxonomy" id="1328070"/>
    <lineage>
        <taxon>Eukaryota</taxon>
        <taxon>Metazoa</taxon>
        <taxon>Chordata</taxon>
        <taxon>Craniata</taxon>
        <taxon>Vertebrata</taxon>
        <taxon>Euteleostomi</taxon>
        <taxon>Mammalia</taxon>
        <taxon>Eutheria</taxon>
        <taxon>Euarchontoglires</taxon>
        <taxon>Primates</taxon>
        <taxon>Strepsirrhini</taxon>
        <taxon>Lemuriformes</taxon>
        <taxon>Lemuridae</taxon>
        <taxon>Prolemur</taxon>
    </lineage>
</organism>
<dbReference type="Ensembl" id="ENSPSMT00000043746.1">
    <property type="protein sequence ID" value="ENSPSMP00000038004.1"/>
    <property type="gene ID" value="ENSPSMG00000026057.1"/>
</dbReference>
<evidence type="ECO:0000256" key="13">
    <source>
        <dbReference type="RuleBase" id="RU364061"/>
    </source>
</evidence>
<keyword evidence="8 13" id="KW-0297">G-protein coupled receptor</keyword>
<reference evidence="15" key="2">
    <citation type="submission" date="2025-09" db="UniProtKB">
        <authorList>
            <consortium name="Ensembl"/>
        </authorList>
    </citation>
    <scope>IDENTIFICATION</scope>
</reference>
<dbReference type="FunFam" id="1.20.1070.10:FF:000033">
    <property type="entry name" value="Vomeronasal type-1 receptor"/>
    <property type="match status" value="1"/>
</dbReference>
<feature type="transmembrane region" description="Helical" evidence="13">
    <location>
        <begin position="289"/>
        <end position="309"/>
    </location>
</feature>
<feature type="transmembrane region" description="Helical" evidence="13">
    <location>
        <begin position="82"/>
        <end position="100"/>
    </location>
</feature>
<evidence type="ECO:0000256" key="5">
    <source>
        <dbReference type="ARBA" id="ARBA00022507"/>
    </source>
</evidence>
<evidence type="ECO:0000256" key="2">
    <source>
        <dbReference type="ARBA" id="ARBA00004651"/>
    </source>
</evidence>
<evidence type="ECO:0000259" key="14">
    <source>
        <dbReference type="PROSITE" id="PS50262"/>
    </source>
</evidence>
<evidence type="ECO:0000313" key="15">
    <source>
        <dbReference type="Ensembl" id="ENSPSMP00000038004.1"/>
    </source>
</evidence>
<dbReference type="PANTHER" id="PTHR24062">
    <property type="entry name" value="VOMERONASAL TYPE-1 RECEPTOR"/>
    <property type="match status" value="1"/>
</dbReference>
<feature type="transmembrane region" description="Helical" evidence="13">
    <location>
        <begin position="120"/>
        <end position="143"/>
    </location>
</feature>
<reference evidence="15" key="1">
    <citation type="submission" date="2025-08" db="UniProtKB">
        <authorList>
            <consortium name="Ensembl"/>
        </authorList>
    </citation>
    <scope>IDENTIFICATION</scope>
</reference>
<dbReference type="AlphaFoldDB" id="A0A8C9B0Q6"/>
<evidence type="ECO:0000256" key="4">
    <source>
        <dbReference type="ARBA" id="ARBA00022475"/>
    </source>
</evidence>
<dbReference type="PRINTS" id="PR01534">
    <property type="entry name" value="VOMERONASL1R"/>
</dbReference>
<sequence length="336" mass="38635">MVRLNFLLKVRTLLSCQNQMYLNYCCHNLKENVLNDSVASKDMEIGIIFLSQTTIGILGNVSLLYHYLFFSHTEGRSRFRDLILKHLIIANSLVILTTGVPQTLTAFRLKHLFNDFGCELLLYVQRVGRGMSMGTTCFLSVFQTITISPMNSMWKNLKVKVPKYIGCSILFCWILYILVNFIFPAYLFVKWSSKNITKKRDFGSCSILDHDKILDSLYVALLVFPEVLFSVLIILSSSSMVFILYRHKQQVQHIATQRILILVSTFVSFHTLSSIFHACIAQFYNTSWWLVNTAALISVCFPTVSPFVLMSRDSAVSRFCFLCMRSRKSPNLLRNM</sequence>
<evidence type="ECO:0000256" key="9">
    <source>
        <dbReference type="ARBA" id="ARBA00023136"/>
    </source>
</evidence>
<proteinExistence type="inferred from homology"/>
<keyword evidence="16" id="KW-1185">Reference proteome</keyword>
<evidence type="ECO:0000256" key="11">
    <source>
        <dbReference type="ARBA" id="ARBA00023180"/>
    </source>
</evidence>
<name>A0A8C9B0Q6_PROSS</name>
<evidence type="ECO:0000256" key="7">
    <source>
        <dbReference type="ARBA" id="ARBA00022989"/>
    </source>
</evidence>
<keyword evidence="9 13" id="KW-0472">Membrane</keyword>
<dbReference type="GO" id="GO:0016503">
    <property type="term" value="F:pheromone receptor activity"/>
    <property type="evidence" value="ECO:0007669"/>
    <property type="project" value="InterPro"/>
</dbReference>
<evidence type="ECO:0000256" key="12">
    <source>
        <dbReference type="ARBA" id="ARBA00023224"/>
    </source>
</evidence>
<evidence type="ECO:0000256" key="1">
    <source>
        <dbReference type="ARBA" id="ARBA00003878"/>
    </source>
</evidence>
<dbReference type="Gene3D" id="1.20.1070.10">
    <property type="entry name" value="Rhodopsin 7-helix transmembrane proteins"/>
    <property type="match status" value="1"/>
</dbReference>
<evidence type="ECO:0000313" key="16">
    <source>
        <dbReference type="Proteomes" id="UP000694414"/>
    </source>
</evidence>
<accession>A0A8C9B0Q6</accession>
<evidence type="ECO:0000256" key="3">
    <source>
        <dbReference type="ARBA" id="ARBA00010663"/>
    </source>
</evidence>
<evidence type="ECO:0000256" key="6">
    <source>
        <dbReference type="ARBA" id="ARBA00022692"/>
    </source>
</evidence>
<keyword evidence="10 13" id="KW-0675">Receptor</keyword>
<feature type="transmembrane region" description="Helical" evidence="13">
    <location>
        <begin position="227"/>
        <end position="247"/>
    </location>
</feature>
<dbReference type="InterPro" id="IPR004072">
    <property type="entry name" value="Vmron_rcpt_1"/>
</dbReference>
<comment type="similarity">
    <text evidence="3 13">Belongs to the G-protein coupled receptor 1 family.</text>
</comment>
<dbReference type="GO" id="GO:0019236">
    <property type="term" value="P:response to pheromone"/>
    <property type="evidence" value="ECO:0007669"/>
    <property type="project" value="UniProtKB-KW"/>
</dbReference>
<evidence type="ECO:0000256" key="8">
    <source>
        <dbReference type="ARBA" id="ARBA00023040"/>
    </source>
</evidence>
<comment type="function">
    <text evidence="1">Putative pheromone receptor.</text>
</comment>
<dbReference type="Pfam" id="PF03402">
    <property type="entry name" value="V1R"/>
    <property type="match status" value="1"/>
</dbReference>
<keyword evidence="11" id="KW-0325">Glycoprotein</keyword>
<keyword evidence="4 13" id="KW-1003">Cell membrane</keyword>
<protein>
    <recommendedName>
        <fullName evidence="13">Vomeronasal type-1 receptor</fullName>
    </recommendedName>
</protein>